<feature type="domain" description="FecR protein" evidence="2">
    <location>
        <begin position="109"/>
        <end position="200"/>
    </location>
</feature>
<evidence type="ECO:0000259" key="2">
    <source>
        <dbReference type="Pfam" id="PF04773"/>
    </source>
</evidence>
<protein>
    <submittedName>
        <fullName evidence="4">FecR family protein</fullName>
    </submittedName>
</protein>
<comment type="caution">
    <text evidence="4">The sequence shown here is derived from an EMBL/GenBank/DDBJ whole genome shotgun (WGS) entry which is preliminary data.</text>
</comment>
<name>A0ABV9T4Z2_9BACT</name>
<dbReference type="PIRSF" id="PIRSF018266">
    <property type="entry name" value="FecR"/>
    <property type="match status" value="1"/>
</dbReference>
<dbReference type="Pfam" id="PF16344">
    <property type="entry name" value="FecR_C"/>
    <property type="match status" value="1"/>
</dbReference>
<dbReference type="Gene3D" id="2.60.120.1440">
    <property type="match status" value="1"/>
</dbReference>
<dbReference type="InterPro" id="IPR012373">
    <property type="entry name" value="Ferrdict_sens_TM"/>
</dbReference>
<sequence>MKYSRLLLDSISRLLRGKASHKDIKDVNDWYDSVRQEEVFIEDHKNRTKSMVKQELWEKVNRDIAYKKPAYRRWVFYTAASISLLLVAFYMGNHMTHSPAPDESFFKRVENGAGMKKRVKLPDGSEVVLFHHTQIEIAEDFSQNRNLKLKGKALFHVSRDEDHPFTVSTDQSVTTVLGTSFVIETTMEEGERVAVKEGLVAVRDAGGERFLLNRNEMLTIRQGGSIKEPVSDERLAFGWADDWIVFERTGVVQAMTMLEDWFGVEIDHNLGDGNNGCLLTGAYHKMSLEHILEAIKYSIPLDYEMYKNKVSISFKSCK</sequence>
<dbReference type="Pfam" id="PF04773">
    <property type="entry name" value="FecR"/>
    <property type="match status" value="1"/>
</dbReference>
<organism evidence="4 5">
    <name type="scientific">Negadavirga shengliensis</name>
    <dbReference type="NCBI Taxonomy" id="1389218"/>
    <lineage>
        <taxon>Bacteria</taxon>
        <taxon>Pseudomonadati</taxon>
        <taxon>Bacteroidota</taxon>
        <taxon>Cytophagia</taxon>
        <taxon>Cytophagales</taxon>
        <taxon>Cyclobacteriaceae</taxon>
        <taxon>Negadavirga</taxon>
    </lineage>
</organism>
<gene>
    <name evidence="4" type="ORF">ACFPFU_17705</name>
</gene>
<dbReference type="Gene3D" id="3.55.50.30">
    <property type="match status" value="1"/>
</dbReference>
<dbReference type="InterPro" id="IPR032508">
    <property type="entry name" value="FecR_C"/>
</dbReference>
<dbReference type="PANTHER" id="PTHR30273">
    <property type="entry name" value="PERIPLASMIC SIGNAL SENSOR AND SIGMA FACTOR ACTIVATOR FECR-RELATED"/>
    <property type="match status" value="1"/>
</dbReference>
<feature type="transmembrane region" description="Helical" evidence="1">
    <location>
        <begin position="74"/>
        <end position="92"/>
    </location>
</feature>
<dbReference type="InterPro" id="IPR006860">
    <property type="entry name" value="FecR"/>
</dbReference>
<keyword evidence="1" id="KW-0812">Transmembrane</keyword>
<proteinExistence type="predicted"/>
<keyword evidence="1" id="KW-1133">Transmembrane helix</keyword>
<evidence type="ECO:0000313" key="4">
    <source>
        <dbReference type="EMBL" id="MFC4873542.1"/>
    </source>
</evidence>
<keyword evidence="1" id="KW-0472">Membrane</keyword>
<accession>A0ABV9T4Z2</accession>
<dbReference type="Proteomes" id="UP001595818">
    <property type="component" value="Unassembled WGS sequence"/>
</dbReference>
<evidence type="ECO:0000259" key="3">
    <source>
        <dbReference type="Pfam" id="PF16344"/>
    </source>
</evidence>
<evidence type="ECO:0000313" key="5">
    <source>
        <dbReference type="Proteomes" id="UP001595818"/>
    </source>
</evidence>
<dbReference type="RefSeq" id="WP_377066499.1">
    <property type="nucleotide sequence ID" value="NZ_JBHSJJ010000011.1"/>
</dbReference>
<keyword evidence="5" id="KW-1185">Reference proteome</keyword>
<dbReference type="EMBL" id="JBHSJJ010000011">
    <property type="protein sequence ID" value="MFC4873542.1"/>
    <property type="molecule type" value="Genomic_DNA"/>
</dbReference>
<evidence type="ECO:0000256" key="1">
    <source>
        <dbReference type="SAM" id="Phobius"/>
    </source>
</evidence>
<dbReference type="PANTHER" id="PTHR30273:SF2">
    <property type="entry name" value="PROTEIN FECR"/>
    <property type="match status" value="1"/>
</dbReference>
<feature type="domain" description="Protein FecR C-terminal" evidence="3">
    <location>
        <begin position="244"/>
        <end position="311"/>
    </location>
</feature>
<reference evidence="5" key="1">
    <citation type="journal article" date="2019" name="Int. J. Syst. Evol. Microbiol.">
        <title>The Global Catalogue of Microorganisms (GCM) 10K type strain sequencing project: providing services to taxonomists for standard genome sequencing and annotation.</title>
        <authorList>
            <consortium name="The Broad Institute Genomics Platform"/>
            <consortium name="The Broad Institute Genome Sequencing Center for Infectious Disease"/>
            <person name="Wu L."/>
            <person name="Ma J."/>
        </authorList>
    </citation>
    <scope>NUCLEOTIDE SEQUENCE [LARGE SCALE GENOMIC DNA]</scope>
    <source>
        <strain evidence="5">CGMCC 4.7466</strain>
    </source>
</reference>